<feature type="compositionally biased region" description="Polar residues" evidence="9">
    <location>
        <begin position="709"/>
        <end position="721"/>
    </location>
</feature>
<dbReference type="InterPro" id="IPR051644">
    <property type="entry name" value="TRAMP_AT-DNA-binding"/>
</dbReference>
<dbReference type="GeneID" id="33557764"/>
<feature type="compositionally biased region" description="Low complexity" evidence="9">
    <location>
        <begin position="100"/>
        <end position="111"/>
    </location>
</feature>
<evidence type="ECO:0000256" key="9">
    <source>
        <dbReference type="SAM" id="MobiDB-lite"/>
    </source>
</evidence>
<sequence>MNSLCTSWIRVSFSEGNMKGKGGQTGQNKGRKKIKPGAVVSDGTGEGSLSRRAAKRRQKKGKAKAVQQDTPVEVIDLTFDEASRASSPRGHAQHGQSNFTGTSGAGSSKSGAQQIFESIPPSILVGIDQTAIESSAQDHQSKPNALLGLEVFIDDQLVESGQSVDRQADESSARATEGDSTASSASSVQQPATPRAASPLLDSVPFIKDAPMELLLPENVSIDATNQAATESPLDDGDMEGLHFLGDETTKGVSRYFEPPAPETTEAEAAFLATADQSKICTNCKKPGHKRQNCPHTLCPVCGAVDSHERRDCPVSLVCFGCGQRGHRQANCPDPMTRNSKKRGCDRCGARDHPENSCPSLWRVYSYFSVQARTTLQAVKSESSGWQREAVGGDELDEWCYNCAGKGHLGDDCPESRVSGAKLYTPSAFSYAMQSRGPYFIPGPSGSKSMPRPTHKRWTDNDDEILPFASSAFEGANAGKRSRDKARQAMSSKEVEDEDGDDWFGGIGRGGAAGGGRGRFGTPRGGNRGRGGLPFGHSHLMRSDQRHRGGQNTNVANSIAFGRLSLPSGPNGQSSASSGGLIGKKHQGLPPSLPPKPKFSTPVQFSKRHPIGSSSRRHPSPAPAAGPGPGSGSGGHRDKKRKRDSGDRDWEMEWQNSGISGGSVVGWGRDLDKEERAVKKMKGKQGPTTSKQGQKSKAQSNGKVGKTGPNKTSGQKYTGGY</sequence>
<accession>A0A1Y1UGU8</accession>
<feature type="compositionally biased region" description="Polar residues" evidence="9">
    <location>
        <begin position="568"/>
        <end position="578"/>
    </location>
</feature>
<reference evidence="11 12" key="1">
    <citation type="submission" date="2017-03" db="EMBL/GenBank/DDBJ databases">
        <title>Widespread Adenine N6-methylation of Active Genes in Fungi.</title>
        <authorList>
            <consortium name="DOE Joint Genome Institute"/>
            <person name="Mondo S.J."/>
            <person name="Dannebaum R.O."/>
            <person name="Kuo R.C."/>
            <person name="Louie K.B."/>
            <person name="Bewick A.J."/>
            <person name="Labutti K."/>
            <person name="Haridas S."/>
            <person name="Kuo A."/>
            <person name="Salamov A."/>
            <person name="Ahrendt S.R."/>
            <person name="Lau R."/>
            <person name="Bowen B.P."/>
            <person name="Lipzen A."/>
            <person name="Sullivan W."/>
            <person name="Andreopoulos W.B."/>
            <person name="Clum A."/>
            <person name="Lindquist E."/>
            <person name="Daum C."/>
            <person name="Northen T.R."/>
            <person name="Ramamoorthy G."/>
            <person name="Schmitz R.J."/>
            <person name="Gryganskyi A."/>
            <person name="Culley D."/>
            <person name="Magnuson J."/>
            <person name="James T.Y."/>
            <person name="O'Malley M.A."/>
            <person name="Stajich J.E."/>
            <person name="Spatafora J.W."/>
            <person name="Visel A."/>
            <person name="Grigoriev I.V."/>
        </authorList>
    </citation>
    <scope>NUCLEOTIDE SEQUENCE [LARGE SCALE GENOMIC DNA]</scope>
    <source>
        <strain evidence="11 12">NRRL Y-17943</strain>
    </source>
</reference>
<organism evidence="11 12">
    <name type="scientific">Kockovaella imperatae</name>
    <dbReference type="NCBI Taxonomy" id="4999"/>
    <lineage>
        <taxon>Eukaryota</taxon>
        <taxon>Fungi</taxon>
        <taxon>Dikarya</taxon>
        <taxon>Basidiomycota</taxon>
        <taxon>Agaricomycotina</taxon>
        <taxon>Tremellomycetes</taxon>
        <taxon>Tremellales</taxon>
        <taxon>Cuniculitremaceae</taxon>
        <taxon>Kockovaella</taxon>
    </lineage>
</organism>
<feature type="region of interest" description="Disordered" evidence="9">
    <location>
        <begin position="475"/>
        <end position="721"/>
    </location>
</feature>
<evidence type="ECO:0000313" key="11">
    <source>
        <dbReference type="EMBL" id="ORX36747.1"/>
    </source>
</evidence>
<feature type="compositionally biased region" description="Gly residues" evidence="9">
    <location>
        <begin position="503"/>
        <end position="534"/>
    </location>
</feature>
<keyword evidence="6" id="KW-0862">Zinc</keyword>
<comment type="caution">
    <text evidence="11">The sequence shown here is derived from an EMBL/GenBank/DDBJ whole genome shotgun (WGS) entry which is preliminary data.</text>
</comment>
<feature type="domain" description="CCHC-type" evidence="10">
    <location>
        <begin position="400"/>
        <end position="415"/>
    </location>
</feature>
<dbReference type="InterPro" id="IPR001878">
    <property type="entry name" value="Znf_CCHC"/>
</dbReference>
<dbReference type="Gene3D" id="4.10.60.10">
    <property type="entry name" value="Zinc finger, CCHC-type"/>
    <property type="match status" value="2"/>
</dbReference>
<keyword evidence="2" id="KW-0507">mRNA processing</keyword>
<dbReference type="InterPro" id="IPR036875">
    <property type="entry name" value="Znf_CCHC_sf"/>
</dbReference>
<comment type="subcellular location">
    <subcellularLocation>
        <location evidence="1">Nucleus</location>
    </subcellularLocation>
</comment>
<dbReference type="GO" id="GO:0008270">
    <property type="term" value="F:zinc ion binding"/>
    <property type="evidence" value="ECO:0007669"/>
    <property type="project" value="UniProtKB-KW"/>
</dbReference>
<keyword evidence="7" id="KW-0539">Nucleus</keyword>
<keyword evidence="5 8" id="KW-0863">Zinc-finger</keyword>
<feature type="compositionally biased region" description="Basic and acidic residues" evidence="9">
    <location>
        <begin position="669"/>
        <end position="678"/>
    </location>
</feature>
<feature type="compositionally biased region" description="Basic residues" evidence="9">
    <location>
        <begin position="606"/>
        <end position="619"/>
    </location>
</feature>
<keyword evidence="3" id="KW-0479">Metal-binding</keyword>
<dbReference type="PANTHER" id="PTHR46543">
    <property type="entry name" value="ZINC FINGER CCHC DOMAIN-CONTAINING PROTEIN 7"/>
    <property type="match status" value="1"/>
</dbReference>
<evidence type="ECO:0000259" key="10">
    <source>
        <dbReference type="PROSITE" id="PS50158"/>
    </source>
</evidence>
<name>A0A1Y1UGU8_9TREE</name>
<keyword evidence="4" id="KW-0677">Repeat</keyword>
<evidence type="ECO:0000313" key="12">
    <source>
        <dbReference type="Proteomes" id="UP000193218"/>
    </source>
</evidence>
<dbReference type="GO" id="GO:0006397">
    <property type="term" value="P:mRNA processing"/>
    <property type="evidence" value="ECO:0007669"/>
    <property type="project" value="UniProtKB-KW"/>
</dbReference>
<dbReference type="OrthoDB" id="7608935at2759"/>
<dbReference type="RefSeq" id="XP_021870816.1">
    <property type="nucleotide sequence ID" value="XM_022015955.1"/>
</dbReference>
<dbReference type="GO" id="GO:0031499">
    <property type="term" value="C:TRAMP complex"/>
    <property type="evidence" value="ECO:0007669"/>
    <property type="project" value="TreeGrafter"/>
</dbReference>
<dbReference type="Pfam" id="PF00098">
    <property type="entry name" value="zf-CCHC"/>
    <property type="match status" value="2"/>
</dbReference>
<feature type="domain" description="CCHC-type" evidence="10">
    <location>
        <begin position="319"/>
        <end position="334"/>
    </location>
</feature>
<dbReference type="Proteomes" id="UP000193218">
    <property type="component" value="Unassembled WGS sequence"/>
</dbReference>
<dbReference type="GO" id="GO:0071038">
    <property type="term" value="P:TRAMP-dependent tRNA surveillance pathway"/>
    <property type="evidence" value="ECO:0007669"/>
    <property type="project" value="TreeGrafter"/>
</dbReference>
<feature type="region of interest" description="Disordered" evidence="9">
    <location>
        <begin position="161"/>
        <end position="200"/>
    </location>
</feature>
<dbReference type="SMART" id="SM00343">
    <property type="entry name" value="ZnF_C2HC"/>
    <property type="match status" value="5"/>
</dbReference>
<dbReference type="GO" id="GO:0071037">
    <property type="term" value="P:nuclear polyadenylation-dependent snRNA catabolic process"/>
    <property type="evidence" value="ECO:0007669"/>
    <property type="project" value="TreeGrafter"/>
</dbReference>
<dbReference type="InParanoid" id="A0A1Y1UGU8"/>
<dbReference type="GO" id="GO:0071036">
    <property type="term" value="P:nuclear polyadenylation-dependent snoRNA catabolic process"/>
    <property type="evidence" value="ECO:0007669"/>
    <property type="project" value="TreeGrafter"/>
</dbReference>
<evidence type="ECO:0000256" key="4">
    <source>
        <dbReference type="ARBA" id="ARBA00022737"/>
    </source>
</evidence>
<feature type="compositionally biased region" description="Basic residues" evidence="9">
    <location>
        <begin position="52"/>
        <end position="63"/>
    </location>
</feature>
<feature type="compositionally biased region" description="Polar residues" evidence="9">
    <location>
        <begin position="178"/>
        <end position="192"/>
    </location>
</feature>
<dbReference type="EMBL" id="NBSH01000007">
    <property type="protein sequence ID" value="ORX36747.1"/>
    <property type="molecule type" value="Genomic_DNA"/>
</dbReference>
<dbReference type="STRING" id="4999.A0A1Y1UGU8"/>
<dbReference type="AlphaFoldDB" id="A0A1Y1UGU8"/>
<evidence type="ECO:0000256" key="5">
    <source>
        <dbReference type="ARBA" id="ARBA00022771"/>
    </source>
</evidence>
<evidence type="ECO:0000256" key="2">
    <source>
        <dbReference type="ARBA" id="ARBA00022664"/>
    </source>
</evidence>
<dbReference type="GO" id="GO:0003723">
    <property type="term" value="F:RNA binding"/>
    <property type="evidence" value="ECO:0007669"/>
    <property type="project" value="TreeGrafter"/>
</dbReference>
<dbReference type="PROSITE" id="PS50158">
    <property type="entry name" value="ZF_CCHC"/>
    <property type="match status" value="3"/>
</dbReference>
<dbReference type="GO" id="GO:0071035">
    <property type="term" value="P:nuclear polyadenylation-dependent rRNA catabolic process"/>
    <property type="evidence" value="ECO:0007669"/>
    <property type="project" value="TreeGrafter"/>
</dbReference>
<keyword evidence="12" id="KW-1185">Reference proteome</keyword>
<protein>
    <recommendedName>
        <fullName evidence="10">CCHC-type domain-containing protein</fullName>
    </recommendedName>
</protein>
<evidence type="ECO:0000256" key="8">
    <source>
        <dbReference type="PROSITE-ProRule" id="PRU00047"/>
    </source>
</evidence>
<dbReference type="PANTHER" id="PTHR46543:SF1">
    <property type="entry name" value="ZINC FINGER CCHC DOMAIN-CONTAINING PROTEIN 7"/>
    <property type="match status" value="1"/>
</dbReference>
<feature type="compositionally biased region" description="Polar residues" evidence="9">
    <location>
        <begin position="686"/>
        <end position="702"/>
    </location>
</feature>
<evidence type="ECO:0000256" key="3">
    <source>
        <dbReference type="ARBA" id="ARBA00022723"/>
    </source>
</evidence>
<feature type="region of interest" description="Disordered" evidence="9">
    <location>
        <begin position="15"/>
        <end position="70"/>
    </location>
</feature>
<evidence type="ECO:0000256" key="7">
    <source>
        <dbReference type="ARBA" id="ARBA00023242"/>
    </source>
</evidence>
<dbReference type="GO" id="GO:0071031">
    <property type="term" value="P:nuclear mRNA surveillance of mRNA 3'-end processing"/>
    <property type="evidence" value="ECO:0007669"/>
    <property type="project" value="TreeGrafter"/>
</dbReference>
<proteinExistence type="predicted"/>
<feature type="region of interest" description="Disordered" evidence="9">
    <location>
        <begin position="82"/>
        <end position="111"/>
    </location>
</feature>
<dbReference type="GO" id="GO:0071039">
    <property type="term" value="P:nuclear polyadenylation-dependent CUT catabolic process"/>
    <property type="evidence" value="ECO:0007669"/>
    <property type="project" value="TreeGrafter"/>
</dbReference>
<evidence type="ECO:0000256" key="1">
    <source>
        <dbReference type="ARBA" id="ARBA00004123"/>
    </source>
</evidence>
<gene>
    <name evidence="11" type="ORF">BD324DRAFT_627024</name>
</gene>
<evidence type="ECO:0000256" key="6">
    <source>
        <dbReference type="ARBA" id="ARBA00022833"/>
    </source>
</evidence>
<feature type="domain" description="CCHC-type" evidence="10">
    <location>
        <begin position="281"/>
        <end position="295"/>
    </location>
</feature>
<dbReference type="SUPFAM" id="SSF57756">
    <property type="entry name" value="Retrovirus zinc finger-like domains"/>
    <property type="match status" value="1"/>
</dbReference>